<proteinExistence type="predicted"/>
<accession>A0A0G0HHI4</accession>
<comment type="caution">
    <text evidence="2">The sequence shown here is derived from an EMBL/GenBank/DDBJ whole genome shotgun (WGS) entry which is preliminary data.</text>
</comment>
<dbReference type="InterPro" id="IPR036291">
    <property type="entry name" value="NAD(P)-bd_dom_sf"/>
</dbReference>
<dbReference type="STRING" id="1618481.US54_C0020G0009"/>
<dbReference type="Gene3D" id="3.40.50.720">
    <property type="entry name" value="NAD(P)-binding Rossmann-like Domain"/>
    <property type="match status" value="1"/>
</dbReference>
<evidence type="ECO:0000313" key="3">
    <source>
        <dbReference type="Proteomes" id="UP000034471"/>
    </source>
</evidence>
<evidence type="ECO:0000313" key="2">
    <source>
        <dbReference type="EMBL" id="KKQ38015.1"/>
    </source>
</evidence>
<dbReference type="InterPro" id="IPR001509">
    <property type="entry name" value="Epimerase_deHydtase"/>
</dbReference>
<gene>
    <name evidence="2" type="ORF">US54_C0020G0009</name>
</gene>
<dbReference type="EMBL" id="LBTJ01000020">
    <property type="protein sequence ID" value="KKQ38015.1"/>
    <property type="molecule type" value="Genomic_DNA"/>
</dbReference>
<dbReference type="AlphaFoldDB" id="A0A0G0HHI4"/>
<name>A0A0G0HHI4_9BACT</name>
<sequence length="46" mass="5071">MNKFKGKNLLVTGGTGFVGSHLVEDGQQALIEKRETVICDDDNTYQ</sequence>
<dbReference type="SUPFAM" id="SSF51735">
    <property type="entry name" value="NAD(P)-binding Rossmann-fold domains"/>
    <property type="match status" value="1"/>
</dbReference>
<evidence type="ECO:0000259" key="1">
    <source>
        <dbReference type="Pfam" id="PF01370"/>
    </source>
</evidence>
<organism evidence="2 3">
    <name type="scientific">Candidatus Roizmanbacteria bacterium GW2011_GWA2_37_7</name>
    <dbReference type="NCBI Taxonomy" id="1618481"/>
    <lineage>
        <taxon>Bacteria</taxon>
        <taxon>Candidatus Roizmaniibacteriota</taxon>
    </lineage>
</organism>
<reference evidence="2 3" key="1">
    <citation type="journal article" date="2015" name="Nature">
        <title>rRNA introns, odd ribosomes, and small enigmatic genomes across a large radiation of phyla.</title>
        <authorList>
            <person name="Brown C.T."/>
            <person name="Hug L.A."/>
            <person name="Thomas B.C."/>
            <person name="Sharon I."/>
            <person name="Castelle C.J."/>
            <person name="Singh A."/>
            <person name="Wilkins M.J."/>
            <person name="Williams K.H."/>
            <person name="Banfield J.F."/>
        </authorList>
    </citation>
    <scope>NUCLEOTIDE SEQUENCE [LARGE SCALE GENOMIC DNA]</scope>
</reference>
<feature type="domain" description="NAD-dependent epimerase/dehydratase" evidence="1">
    <location>
        <begin position="10"/>
        <end position="29"/>
    </location>
</feature>
<dbReference type="Pfam" id="PF01370">
    <property type="entry name" value="Epimerase"/>
    <property type="match status" value="1"/>
</dbReference>
<protein>
    <recommendedName>
        <fullName evidence="1">NAD-dependent epimerase/dehydratase domain-containing protein</fullName>
    </recommendedName>
</protein>
<dbReference type="Proteomes" id="UP000034471">
    <property type="component" value="Unassembled WGS sequence"/>
</dbReference>